<dbReference type="Proteomes" id="UP000006701">
    <property type="component" value="Unassembled WGS sequence"/>
</dbReference>
<feature type="compositionally biased region" description="Basic and acidic residues" evidence="1">
    <location>
        <begin position="160"/>
        <end position="173"/>
    </location>
</feature>
<dbReference type="RefSeq" id="XP_001272408.1">
    <property type="nucleotide sequence ID" value="XM_001272407.1"/>
</dbReference>
<dbReference type="OrthoDB" id="1681166at2759"/>
<evidence type="ECO:0000313" key="3">
    <source>
        <dbReference type="Proteomes" id="UP000006701"/>
    </source>
</evidence>
<dbReference type="KEGG" id="act:ACLA_066180"/>
<feature type="compositionally biased region" description="Basic and acidic residues" evidence="1">
    <location>
        <begin position="66"/>
        <end position="75"/>
    </location>
</feature>
<feature type="region of interest" description="Disordered" evidence="1">
    <location>
        <begin position="124"/>
        <end position="179"/>
    </location>
</feature>
<organism evidence="2 3">
    <name type="scientific">Aspergillus clavatus (strain ATCC 1007 / CBS 513.65 / DSM 816 / NCTC 3887 / NRRL 1 / QM 1276 / 107)</name>
    <dbReference type="NCBI Taxonomy" id="344612"/>
    <lineage>
        <taxon>Eukaryota</taxon>
        <taxon>Fungi</taxon>
        <taxon>Dikarya</taxon>
        <taxon>Ascomycota</taxon>
        <taxon>Pezizomycotina</taxon>
        <taxon>Eurotiomycetes</taxon>
        <taxon>Eurotiomycetidae</taxon>
        <taxon>Eurotiales</taxon>
        <taxon>Aspergillaceae</taxon>
        <taxon>Aspergillus</taxon>
        <taxon>Aspergillus subgen. Fumigati</taxon>
    </lineage>
</organism>
<dbReference type="STRING" id="344612.A1CGA2"/>
<gene>
    <name evidence="2" type="ORF">ACLA_066180</name>
</gene>
<reference evidence="2 3" key="1">
    <citation type="journal article" date="2008" name="PLoS Genet.">
        <title>Genomic islands in the pathogenic filamentous fungus Aspergillus fumigatus.</title>
        <authorList>
            <person name="Fedorova N.D."/>
            <person name="Khaldi N."/>
            <person name="Joardar V.S."/>
            <person name="Maiti R."/>
            <person name="Amedeo P."/>
            <person name="Anderson M.J."/>
            <person name="Crabtree J."/>
            <person name="Silva J.C."/>
            <person name="Badger J.H."/>
            <person name="Albarraq A."/>
            <person name="Angiuoli S."/>
            <person name="Bussey H."/>
            <person name="Bowyer P."/>
            <person name="Cotty P.J."/>
            <person name="Dyer P.S."/>
            <person name="Egan A."/>
            <person name="Galens K."/>
            <person name="Fraser-Liggett C.M."/>
            <person name="Haas B.J."/>
            <person name="Inman J.M."/>
            <person name="Kent R."/>
            <person name="Lemieux S."/>
            <person name="Malavazi I."/>
            <person name="Orvis J."/>
            <person name="Roemer T."/>
            <person name="Ronning C.M."/>
            <person name="Sundaram J.P."/>
            <person name="Sutton G."/>
            <person name="Turner G."/>
            <person name="Venter J.C."/>
            <person name="White O.R."/>
            <person name="Whitty B.R."/>
            <person name="Youngman P."/>
            <person name="Wolfe K.H."/>
            <person name="Goldman G.H."/>
            <person name="Wortman J.R."/>
            <person name="Jiang B."/>
            <person name="Denning D.W."/>
            <person name="Nierman W.C."/>
        </authorList>
    </citation>
    <scope>NUCLEOTIDE SEQUENCE [LARGE SCALE GENOMIC DNA]</scope>
    <source>
        <strain evidence="3">ATCC 1007 / CBS 513.65 / DSM 816 / NCTC 3887 / NRRL 1</strain>
    </source>
</reference>
<feature type="region of interest" description="Disordered" evidence="1">
    <location>
        <begin position="1"/>
        <end position="87"/>
    </location>
</feature>
<feature type="region of interest" description="Disordered" evidence="1">
    <location>
        <begin position="336"/>
        <end position="386"/>
    </location>
</feature>
<evidence type="ECO:0008006" key="4">
    <source>
        <dbReference type="Google" id="ProtNLM"/>
    </source>
</evidence>
<dbReference type="VEuPathDB" id="FungiDB:ACLA_066180"/>
<name>A1CGA2_ASPCL</name>
<feature type="compositionally biased region" description="Low complexity" evidence="1">
    <location>
        <begin position="1"/>
        <end position="21"/>
    </location>
</feature>
<evidence type="ECO:0000313" key="2">
    <source>
        <dbReference type="EMBL" id="EAW10982.1"/>
    </source>
</evidence>
<dbReference type="GeneID" id="4704478"/>
<sequence length="386" mass="41517">MSLSTNTTSPPQYSSSPQQSSRGLPRPAAPSRQSFDRPPTAQRMSHTSEQHGAYEAAADADTNTLPHDDGGRHEPSPATQSSFQPFFTLIEDANTSEYYHPTVHYIFSDDDADIVTEAALRALEAEQDTAPDPGKGKTKSSRDQPPTSQADPEDANAYPEHSDSEPLTPRKESLLPPPIPGIRDNYIILDMEPALDGANHSALDAARGAAGLRSISFSPAAQGMPLPHQQQHQQQQQGSPAPPPQFTITSADSLTPAWQVLNTQLMPAPTFENHASGEQPSSNGGLMLKIHGTAGLPVTMFGKDRDKERGSQRLEEMMEQFEKRLGELRQVIQAGDHAPPAQDGLFEDHGGLDDPEANVGSGLNVDQSNEARSAASKNEAGTEINL</sequence>
<feature type="region of interest" description="Disordered" evidence="1">
    <location>
        <begin position="219"/>
        <end position="249"/>
    </location>
</feature>
<dbReference type="HOGENOM" id="CLU_032993_1_0_1"/>
<feature type="region of interest" description="Disordered" evidence="1">
    <location>
        <begin position="270"/>
        <end position="289"/>
    </location>
</feature>
<protein>
    <recommendedName>
        <fullName evidence="4">Anaphase promoting complex subunit 11</fullName>
    </recommendedName>
</protein>
<dbReference type="EMBL" id="DS027053">
    <property type="protein sequence ID" value="EAW10982.1"/>
    <property type="molecule type" value="Genomic_DNA"/>
</dbReference>
<evidence type="ECO:0000256" key="1">
    <source>
        <dbReference type="SAM" id="MobiDB-lite"/>
    </source>
</evidence>
<dbReference type="OMA" id="MSLPKHT"/>
<keyword evidence="3" id="KW-1185">Reference proteome</keyword>
<dbReference type="AlphaFoldDB" id="A1CGA2"/>
<dbReference type="eggNOG" id="ENOG502SFYT">
    <property type="taxonomic scope" value="Eukaryota"/>
</dbReference>
<proteinExistence type="predicted"/>
<feature type="compositionally biased region" description="Low complexity" evidence="1">
    <location>
        <begin position="222"/>
        <end position="239"/>
    </location>
</feature>
<accession>A1CGA2</accession>